<dbReference type="Gene3D" id="3.40.50.300">
    <property type="entry name" value="P-loop containing nucleotide triphosphate hydrolases"/>
    <property type="match status" value="1"/>
</dbReference>
<dbReference type="EMBL" id="JACOOZ010000006">
    <property type="protein sequence ID" value="MBC5668187.1"/>
    <property type="molecule type" value="Genomic_DNA"/>
</dbReference>
<protein>
    <submittedName>
        <fullName evidence="6">ABC transporter ATP-binding protein</fullName>
    </submittedName>
</protein>
<dbReference type="CDD" id="cd03255">
    <property type="entry name" value="ABC_MJ0796_LolCDE_FtsE"/>
    <property type="match status" value="1"/>
</dbReference>
<keyword evidence="3" id="KW-0547">Nucleotide-binding</keyword>
<evidence type="ECO:0000313" key="7">
    <source>
        <dbReference type="Proteomes" id="UP000597877"/>
    </source>
</evidence>
<accession>A0ABR7F4S5</accession>
<evidence type="ECO:0000256" key="1">
    <source>
        <dbReference type="ARBA" id="ARBA00005417"/>
    </source>
</evidence>
<comment type="caution">
    <text evidence="6">The sequence shown here is derived from an EMBL/GenBank/DDBJ whole genome shotgun (WGS) entry which is preliminary data.</text>
</comment>
<name>A0ABR7F4S5_9FIRM</name>
<dbReference type="PROSITE" id="PS50893">
    <property type="entry name" value="ABC_TRANSPORTER_2"/>
    <property type="match status" value="1"/>
</dbReference>
<proteinExistence type="inferred from homology"/>
<evidence type="ECO:0000313" key="6">
    <source>
        <dbReference type="EMBL" id="MBC5668187.1"/>
    </source>
</evidence>
<dbReference type="InterPro" id="IPR017871">
    <property type="entry name" value="ABC_transporter-like_CS"/>
</dbReference>
<evidence type="ECO:0000256" key="4">
    <source>
        <dbReference type="ARBA" id="ARBA00022840"/>
    </source>
</evidence>
<dbReference type="GO" id="GO:0005524">
    <property type="term" value="F:ATP binding"/>
    <property type="evidence" value="ECO:0007669"/>
    <property type="project" value="UniProtKB-KW"/>
</dbReference>
<dbReference type="InterPro" id="IPR017911">
    <property type="entry name" value="MacB-like_ATP-bd"/>
</dbReference>
<keyword evidence="4 6" id="KW-0067">ATP-binding</keyword>
<comment type="similarity">
    <text evidence="1">Belongs to the ABC transporter superfamily.</text>
</comment>
<dbReference type="PANTHER" id="PTHR42798:SF6">
    <property type="entry name" value="CELL DIVISION ATP-BINDING PROTEIN FTSE"/>
    <property type="match status" value="1"/>
</dbReference>
<dbReference type="InterPro" id="IPR003439">
    <property type="entry name" value="ABC_transporter-like_ATP-bd"/>
</dbReference>
<gene>
    <name evidence="6" type="ORF">H8S00_09350</name>
</gene>
<evidence type="ECO:0000256" key="3">
    <source>
        <dbReference type="ARBA" id="ARBA00022741"/>
    </source>
</evidence>
<dbReference type="PANTHER" id="PTHR42798">
    <property type="entry name" value="LIPOPROTEIN-RELEASING SYSTEM ATP-BINDING PROTEIN LOLD"/>
    <property type="match status" value="1"/>
</dbReference>
<dbReference type="InterPro" id="IPR003593">
    <property type="entry name" value="AAA+_ATPase"/>
</dbReference>
<keyword evidence="2" id="KW-0813">Transport</keyword>
<evidence type="ECO:0000259" key="5">
    <source>
        <dbReference type="PROSITE" id="PS50893"/>
    </source>
</evidence>
<evidence type="ECO:0000256" key="2">
    <source>
        <dbReference type="ARBA" id="ARBA00022448"/>
    </source>
</evidence>
<dbReference type="RefSeq" id="WP_021953791.1">
    <property type="nucleotide sequence ID" value="NZ_JACOOZ010000006.1"/>
</dbReference>
<dbReference type="InterPro" id="IPR027417">
    <property type="entry name" value="P-loop_NTPase"/>
</dbReference>
<dbReference type="Pfam" id="PF00005">
    <property type="entry name" value="ABC_tran"/>
    <property type="match status" value="1"/>
</dbReference>
<keyword evidence="7" id="KW-1185">Reference proteome</keyword>
<reference evidence="6 7" key="1">
    <citation type="submission" date="2020-08" db="EMBL/GenBank/DDBJ databases">
        <title>Genome public.</title>
        <authorList>
            <person name="Liu C."/>
            <person name="Sun Q."/>
        </authorList>
    </citation>
    <scope>NUCLEOTIDE SEQUENCE [LARGE SCALE GENOMIC DNA]</scope>
    <source>
        <strain evidence="6 7">BX4</strain>
    </source>
</reference>
<feature type="domain" description="ABC transporter" evidence="5">
    <location>
        <begin position="4"/>
        <end position="229"/>
    </location>
</feature>
<dbReference type="SUPFAM" id="SSF52540">
    <property type="entry name" value="P-loop containing nucleoside triphosphate hydrolases"/>
    <property type="match status" value="1"/>
</dbReference>
<dbReference type="PROSITE" id="PS00211">
    <property type="entry name" value="ABC_TRANSPORTER_1"/>
    <property type="match status" value="1"/>
</dbReference>
<organism evidence="6 7">
    <name type="scientific">Eubacterium segne</name>
    <dbReference type="NCBI Taxonomy" id="2763045"/>
    <lineage>
        <taxon>Bacteria</taxon>
        <taxon>Bacillati</taxon>
        <taxon>Bacillota</taxon>
        <taxon>Clostridia</taxon>
        <taxon>Eubacteriales</taxon>
        <taxon>Eubacteriaceae</taxon>
        <taxon>Eubacterium</taxon>
    </lineage>
</organism>
<dbReference type="SMART" id="SM00382">
    <property type="entry name" value="AAA"/>
    <property type="match status" value="1"/>
</dbReference>
<dbReference type="Proteomes" id="UP000597877">
    <property type="component" value="Unassembled WGS sequence"/>
</dbReference>
<sequence>MNIIELKNINKFFGEKESRQQILKNISINIEKGEMVAIMGPSGSGKSTMLNVLGLLDNNYSGEYMLDGIEASKLSNNELAMARNEKIGFVFQNFNLIKELSAKENVKMSLIFSNIYKKGKEKISKKVMDKSSSDILEKVGLKNHENKKPGQLSGGQQQRVAIARALVNNPEIILADEPTGALDSKIGEEIMKVFLKLNNQGKTVIIVTHDERVAQMCGRTIHIKDGVVQ</sequence>